<comment type="subcellular location">
    <subcellularLocation>
        <location evidence="1">Membrane</location>
        <topology evidence="1">Single-pass type I membrane protein</topology>
    </subcellularLocation>
</comment>
<evidence type="ECO:0000256" key="5">
    <source>
        <dbReference type="ARBA" id="ARBA00022737"/>
    </source>
</evidence>
<dbReference type="PANTHER" id="PTHR48063">
    <property type="entry name" value="LRR RECEPTOR-LIKE KINASE"/>
    <property type="match status" value="1"/>
</dbReference>
<keyword evidence="2" id="KW-0433">Leucine-rich repeat</keyword>
<keyword evidence="11" id="KW-1185">Reference proteome</keyword>
<evidence type="ECO:0000256" key="1">
    <source>
        <dbReference type="ARBA" id="ARBA00004479"/>
    </source>
</evidence>
<keyword evidence="4" id="KW-0732">Signal</keyword>
<evidence type="ECO:0000259" key="9">
    <source>
        <dbReference type="Pfam" id="PF08263"/>
    </source>
</evidence>
<dbReference type="AlphaFoldDB" id="A0AA35YKC1"/>
<evidence type="ECO:0000256" key="8">
    <source>
        <dbReference type="ARBA" id="ARBA00023180"/>
    </source>
</evidence>
<organism evidence="10 11">
    <name type="scientific">Lactuca saligna</name>
    <name type="common">Willowleaf lettuce</name>
    <dbReference type="NCBI Taxonomy" id="75948"/>
    <lineage>
        <taxon>Eukaryota</taxon>
        <taxon>Viridiplantae</taxon>
        <taxon>Streptophyta</taxon>
        <taxon>Embryophyta</taxon>
        <taxon>Tracheophyta</taxon>
        <taxon>Spermatophyta</taxon>
        <taxon>Magnoliopsida</taxon>
        <taxon>eudicotyledons</taxon>
        <taxon>Gunneridae</taxon>
        <taxon>Pentapetalae</taxon>
        <taxon>asterids</taxon>
        <taxon>campanulids</taxon>
        <taxon>Asterales</taxon>
        <taxon>Asteraceae</taxon>
        <taxon>Cichorioideae</taxon>
        <taxon>Cichorieae</taxon>
        <taxon>Lactucinae</taxon>
        <taxon>Lactuca</taxon>
    </lineage>
</organism>
<dbReference type="SUPFAM" id="SSF52058">
    <property type="entry name" value="L domain-like"/>
    <property type="match status" value="1"/>
</dbReference>
<accession>A0AA35YKC1</accession>
<name>A0AA35YKC1_LACSI</name>
<feature type="domain" description="Leucine-rich repeat-containing N-terminal plant-type" evidence="9">
    <location>
        <begin position="6"/>
        <end position="45"/>
    </location>
</feature>
<evidence type="ECO:0000313" key="11">
    <source>
        <dbReference type="Proteomes" id="UP001177003"/>
    </source>
</evidence>
<dbReference type="Gene3D" id="3.80.10.10">
    <property type="entry name" value="Ribonuclease Inhibitor"/>
    <property type="match status" value="1"/>
</dbReference>
<dbReference type="InterPro" id="IPR032675">
    <property type="entry name" value="LRR_dom_sf"/>
</dbReference>
<keyword evidence="7" id="KW-0472">Membrane</keyword>
<evidence type="ECO:0000313" key="10">
    <source>
        <dbReference type="EMBL" id="CAI9275477.1"/>
    </source>
</evidence>
<dbReference type="PANTHER" id="PTHR48063:SF103">
    <property type="entry name" value="LEUCINE-RICH RECEPTOR-LIKE KINASE FAMILY PROTEIN"/>
    <property type="match status" value="1"/>
</dbReference>
<proteinExistence type="predicted"/>
<evidence type="ECO:0000256" key="7">
    <source>
        <dbReference type="ARBA" id="ARBA00023136"/>
    </source>
</evidence>
<dbReference type="InterPro" id="IPR013210">
    <property type="entry name" value="LRR_N_plant-typ"/>
</dbReference>
<evidence type="ECO:0000256" key="4">
    <source>
        <dbReference type="ARBA" id="ARBA00022729"/>
    </source>
</evidence>
<dbReference type="Pfam" id="PF08263">
    <property type="entry name" value="LRRNT_2"/>
    <property type="match status" value="1"/>
</dbReference>
<protein>
    <recommendedName>
        <fullName evidence="9">Leucine-rich repeat-containing N-terminal plant-type domain-containing protein</fullName>
    </recommendedName>
</protein>
<evidence type="ECO:0000256" key="3">
    <source>
        <dbReference type="ARBA" id="ARBA00022692"/>
    </source>
</evidence>
<keyword evidence="6" id="KW-1133">Transmembrane helix</keyword>
<keyword evidence="8" id="KW-0325">Glycoprotein</keyword>
<dbReference type="Proteomes" id="UP001177003">
    <property type="component" value="Chromosome 3"/>
</dbReference>
<dbReference type="GO" id="GO:0016020">
    <property type="term" value="C:membrane"/>
    <property type="evidence" value="ECO:0007669"/>
    <property type="project" value="UniProtKB-SubCell"/>
</dbReference>
<keyword evidence="3" id="KW-0812">Transmembrane</keyword>
<dbReference type="EMBL" id="OX465079">
    <property type="protein sequence ID" value="CAI9275477.1"/>
    <property type="molecule type" value="Genomic_DNA"/>
</dbReference>
<evidence type="ECO:0000256" key="2">
    <source>
        <dbReference type="ARBA" id="ARBA00022614"/>
    </source>
</evidence>
<evidence type="ECO:0000256" key="6">
    <source>
        <dbReference type="ARBA" id="ARBA00022989"/>
    </source>
</evidence>
<keyword evidence="5" id="KW-0677">Repeat</keyword>
<dbReference type="InterPro" id="IPR046956">
    <property type="entry name" value="RLP23-like"/>
</dbReference>
<reference evidence="10" key="1">
    <citation type="submission" date="2023-04" db="EMBL/GenBank/DDBJ databases">
        <authorList>
            <person name="Vijverberg K."/>
            <person name="Xiong W."/>
            <person name="Schranz E."/>
        </authorList>
    </citation>
    <scope>NUCLEOTIDE SEQUENCE</scope>
</reference>
<sequence length="93" mass="10403">MKKCLDKETDAPLHFKSSLQDPSSCLYTCKAEEDDCCKWIGIMCNNKTGHVRELDMSLCGLEGEGSGERWKSRLGSHMNRPLPTLQLASSLKI</sequence>
<gene>
    <name evidence="10" type="ORF">LSALG_LOCUS15505</name>
</gene>